<protein>
    <submittedName>
        <fullName evidence="2">Uncharacterized protein</fullName>
    </submittedName>
</protein>
<sequence length="88" mass="8996">MEDASMSGPGLSGEQGGGSRTEGDGSADCFRKAQLDLRGETGLQTEQEVAQGWEGWAVCGDTRDGGMYNDGGLACPGPKIQSGGQDPD</sequence>
<dbReference type="OrthoDB" id="10323153at2759"/>
<gene>
    <name evidence="2" type="ORF">OJ253_98</name>
</gene>
<reference evidence="2" key="1">
    <citation type="submission" date="2022-10" db="EMBL/GenBank/DDBJ databases">
        <title>Adaptive evolution leads to modifications in subtelomeric GC content in a zoonotic Cryptosporidium species.</title>
        <authorList>
            <person name="Li J."/>
            <person name="Feng Y."/>
            <person name="Xiao L."/>
        </authorList>
    </citation>
    <scope>NUCLEOTIDE SEQUENCE</scope>
    <source>
        <strain evidence="2">33844</strain>
    </source>
</reference>
<dbReference type="AlphaFoldDB" id="A0A9D5HW26"/>
<accession>A0A9D5HW26</accession>
<dbReference type="EMBL" id="JAPCXC010000001">
    <property type="protein sequence ID" value="KAJ1613728.1"/>
    <property type="molecule type" value="Genomic_DNA"/>
</dbReference>
<evidence type="ECO:0000256" key="1">
    <source>
        <dbReference type="SAM" id="MobiDB-lite"/>
    </source>
</evidence>
<proteinExistence type="predicted"/>
<comment type="caution">
    <text evidence="2">The sequence shown here is derived from an EMBL/GenBank/DDBJ whole genome shotgun (WGS) entry which is preliminary data.</text>
</comment>
<feature type="compositionally biased region" description="Gly residues" evidence="1">
    <location>
        <begin position="10"/>
        <end position="20"/>
    </location>
</feature>
<evidence type="ECO:0000313" key="2">
    <source>
        <dbReference type="EMBL" id="KAJ1613728.1"/>
    </source>
</evidence>
<feature type="region of interest" description="Disordered" evidence="1">
    <location>
        <begin position="1"/>
        <end position="29"/>
    </location>
</feature>
<dbReference type="Proteomes" id="UP001067231">
    <property type="component" value="Unassembled WGS sequence"/>
</dbReference>
<organism evidence="2">
    <name type="scientific">Cryptosporidium canis</name>
    <dbReference type="NCBI Taxonomy" id="195482"/>
    <lineage>
        <taxon>Eukaryota</taxon>
        <taxon>Sar</taxon>
        <taxon>Alveolata</taxon>
        <taxon>Apicomplexa</taxon>
        <taxon>Conoidasida</taxon>
        <taxon>Coccidia</taxon>
        <taxon>Eucoccidiorida</taxon>
        <taxon>Eimeriorina</taxon>
        <taxon>Cryptosporidiidae</taxon>
        <taxon>Cryptosporidium</taxon>
    </lineage>
</organism>
<name>A0A9D5HW26_9CRYT</name>